<dbReference type="PANTHER" id="PTHR43409:SF7">
    <property type="entry name" value="BLL1977 PROTEIN"/>
    <property type="match status" value="1"/>
</dbReference>
<keyword evidence="2" id="KW-0489">Methyltransferase</keyword>
<evidence type="ECO:0000313" key="10">
    <source>
        <dbReference type="Proteomes" id="UP000050360"/>
    </source>
</evidence>
<dbReference type="GO" id="GO:0005829">
    <property type="term" value="C:cytosol"/>
    <property type="evidence" value="ECO:0007669"/>
    <property type="project" value="TreeGrafter"/>
</dbReference>
<comment type="caution">
    <text evidence="9">The sequence shown here is derived from an EMBL/GenBank/DDBJ whole genome shotgun (WGS) entry which is preliminary data.</text>
</comment>
<evidence type="ECO:0000313" key="9">
    <source>
        <dbReference type="EMBL" id="KPQ44216.1"/>
    </source>
</evidence>
<dbReference type="InterPro" id="IPR008792">
    <property type="entry name" value="PQQD"/>
</dbReference>
<feature type="domain" description="Radical SAM core" evidence="8">
    <location>
        <begin position="310"/>
        <end position="531"/>
    </location>
</feature>
<keyword evidence="5" id="KW-0479">Metal-binding</keyword>
<evidence type="ECO:0000256" key="4">
    <source>
        <dbReference type="ARBA" id="ARBA00022691"/>
    </source>
</evidence>
<dbReference type="InterPro" id="IPR023404">
    <property type="entry name" value="rSAM_horseshoe"/>
</dbReference>
<keyword evidence="3" id="KW-0808">Transferase</keyword>
<organism evidence="9 10">
    <name type="scientific">Candidatus Methanoperedens nitratireducens</name>
    <dbReference type="NCBI Taxonomy" id="1392998"/>
    <lineage>
        <taxon>Archaea</taxon>
        <taxon>Methanobacteriati</taxon>
        <taxon>Methanobacteriota</taxon>
        <taxon>Stenosarchaea group</taxon>
        <taxon>Methanomicrobia</taxon>
        <taxon>Methanosarcinales</taxon>
        <taxon>ANME-2 cluster</taxon>
        <taxon>Candidatus Methanoperedentaceae</taxon>
        <taxon>Candidatus Methanoperedens</taxon>
    </lineage>
</organism>
<dbReference type="Pfam" id="PF05402">
    <property type="entry name" value="PqqD"/>
    <property type="match status" value="1"/>
</dbReference>
<dbReference type="GO" id="GO:0046872">
    <property type="term" value="F:metal ion binding"/>
    <property type="evidence" value="ECO:0007669"/>
    <property type="project" value="UniProtKB-KW"/>
</dbReference>
<dbReference type="SFLD" id="SFLDG01082">
    <property type="entry name" value="B12-binding_domain_containing"/>
    <property type="match status" value="1"/>
</dbReference>
<comment type="cofactor">
    <cofactor evidence="1">
        <name>[4Fe-4S] cluster</name>
        <dbReference type="ChEBI" id="CHEBI:49883"/>
    </cofactor>
</comment>
<dbReference type="Gene3D" id="1.10.10.1150">
    <property type="entry name" value="Coenzyme PQQ synthesis protein D (PqqD)"/>
    <property type="match status" value="1"/>
</dbReference>
<dbReference type="SFLD" id="SFLDS00029">
    <property type="entry name" value="Radical_SAM"/>
    <property type="match status" value="1"/>
</dbReference>
<dbReference type="SUPFAM" id="SSF102114">
    <property type="entry name" value="Radical SAM enzymes"/>
    <property type="match status" value="1"/>
</dbReference>
<dbReference type="GO" id="GO:0003824">
    <property type="term" value="F:catalytic activity"/>
    <property type="evidence" value="ECO:0007669"/>
    <property type="project" value="InterPro"/>
</dbReference>
<dbReference type="InterPro" id="IPR034466">
    <property type="entry name" value="Methyltransferase_Class_B"/>
</dbReference>
<dbReference type="PATRIC" id="fig|1719120.3.peg.1283"/>
<evidence type="ECO:0000256" key="3">
    <source>
        <dbReference type="ARBA" id="ARBA00022679"/>
    </source>
</evidence>
<dbReference type="AlphaFoldDB" id="A0A0P8ABZ6"/>
<dbReference type="EMBL" id="LKCM01000102">
    <property type="protein sequence ID" value="KPQ44216.1"/>
    <property type="molecule type" value="Genomic_DNA"/>
</dbReference>
<dbReference type="PANTHER" id="PTHR43409">
    <property type="entry name" value="ANAEROBIC MAGNESIUM-PROTOPORPHYRIN IX MONOMETHYL ESTER CYCLASE-RELATED"/>
    <property type="match status" value="1"/>
</dbReference>
<dbReference type="Gene3D" id="3.80.30.20">
    <property type="entry name" value="tm_1862 like domain"/>
    <property type="match status" value="1"/>
</dbReference>
<evidence type="ECO:0000256" key="7">
    <source>
        <dbReference type="ARBA" id="ARBA00023014"/>
    </source>
</evidence>
<evidence type="ECO:0000256" key="6">
    <source>
        <dbReference type="ARBA" id="ARBA00023004"/>
    </source>
</evidence>
<dbReference type="InterPro" id="IPR041881">
    <property type="entry name" value="PqqD_sf"/>
</dbReference>
<name>A0A0P8ABZ6_9EURY</name>
<dbReference type="InterPro" id="IPR058240">
    <property type="entry name" value="rSAM_sf"/>
</dbReference>
<dbReference type="InterPro" id="IPR051198">
    <property type="entry name" value="BchE-like"/>
</dbReference>
<keyword evidence="4" id="KW-0949">S-adenosyl-L-methionine</keyword>
<protein>
    <submittedName>
        <fullName evidence="9">Fe-S oxidoreductase</fullName>
    </submittedName>
</protein>
<keyword evidence="6" id="KW-0408">Iron</keyword>
<evidence type="ECO:0000256" key="2">
    <source>
        <dbReference type="ARBA" id="ARBA00022603"/>
    </source>
</evidence>
<keyword evidence="7" id="KW-0411">Iron-sulfur</keyword>
<evidence type="ECO:0000256" key="1">
    <source>
        <dbReference type="ARBA" id="ARBA00001966"/>
    </source>
</evidence>
<gene>
    <name evidence="9" type="ORF">MPEBLZ_01198</name>
</gene>
<dbReference type="Gene3D" id="3.40.50.280">
    <property type="entry name" value="Cobalamin-binding domain"/>
    <property type="match status" value="1"/>
</dbReference>
<sequence>MLTKLLFPPQWIPTQPYLSLPSLTAFLKANNCNVFQIDINASFYDHLLSKKGLQVYYNKAQTKFHELELKKELSPEFQKQYTALSSSILFGDYVINGVEDAKNIIKSKEDFYDIEKLFNAFKILELGLKLASSAYYPSNLTFHSYDMRHSCRKSSDVLQAINDRKENIFIEYFEKYTLPEVLEGNPGLIGISIINISQLIPGLTLANVVKKADPKIHINIGGSVFTRLINEISKTKDLFSVFDSVIVHEGETALLDLIKHLDNGFDIRDIPNLIYKKGPEIIVNSLSSSGEDINLLPTPCFDGLPLDKYLSPEPVIPVLSSRGCYWNRCTFCDHGFGYSGKYRPRDVDLLFNDIKTLNNKHKTKFFTFQDEGLSTKIIGALSDRIIDEKLDISWLADSRFESSFSPELGNKLSRAGCKMLYFGLESASERVLKCMDKGIKKENVLKICRFCKESGIWAHLFLIFGFPTETHSEARETMDFILHNSGKIRSMSFGSFQLTKHSKVYENPDNFNVSKIYKDDALDLSLWYDCDISAGLSKKDTEAVIQEFYAKLAHKYPDLPIWSNLDREHLFLYVSHYKGSNSKVADLSGLIRAIQNRKKTVNKSTKKTDSQPVLNEGVFIGTFNFNLAQIIHSGLTGKGNKPGNLQKEKVNILFDIDNNRIFTISDLARDILDKSNGKSTISEIIDLIKEKYQIPFTEAESKCNGFLNGLIEKNIVYLK</sequence>
<dbReference type="SFLD" id="SFLDG01123">
    <property type="entry name" value="methyltransferase_(Class_B)"/>
    <property type="match status" value="1"/>
</dbReference>
<evidence type="ECO:0000259" key="8">
    <source>
        <dbReference type="PROSITE" id="PS51918"/>
    </source>
</evidence>
<dbReference type="SMART" id="SM00729">
    <property type="entry name" value="Elp3"/>
    <property type="match status" value="1"/>
</dbReference>
<dbReference type="InterPro" id="IPR006638">
    <property type="entry name" value="Elp3/MiaA/NifB-like_rSAM"/>
</dbReference>
<accession>A0A0P8ABZ6</accession>
<reference evidence="9 10" key="1">
    <citation type="submission" date="2015-09" db="EMBL/GenBank/DDBJ databases">
        <title>A metagenomics-based metabolic model of nitrate-dependent anaerobic oxidation of methane by Methanoperedens-like archaea.</title>
        <authorList>
            <person name="Arshad A."/>
            <person name="Speth D.R."/>
            <person name="De Graaf R.M."/>
            <person name="Op Den Camp H.J."/>
            <person name="Jetten M.S."/>
            <person name="Welte C.U."/>
        </authorList>
    </citation>
    <scope>NUCLEOTIDE SEQUENCE [LARGE SCALE GENOMIC DNA]</scope>
</reference>
<dbReference type="GO" id="GO:0051539">
    <property type="term" value="F:4 iron, 4 sulfur cluster binding"/>
    <property type="evidence" value="ECO:0007669"/>
    <property type="project" value="UniProtKB-KW"/>
</dbReference>
<dbReference type="PROSITE" id="PS51918">
    <property type="entry name" value="RADICAL_SAM"/>
    <property type="match status" value="1"/>
</dbReference>
<dbReference type="Pfam" id="PF04055">
    <property type="entry name" value="Radical_SAM"/>
    <property type="match status" value="1"/>
</dbReference>
<proteinExistence type="predicted"/>
<evidence type="ECO:0000256" key="5">
    <source>
        <dbReference type="ARBA" id="ARBA00022723"/>
    </source>
</evidence>
<dbReference type="InterPro" id="IPR007197">
    <property type="entry name" value="rSAM"/>
</dbReference>
<dbReference type="Proteomes" id="UP000050360">
    <property type="component" value="Unassembled WGS sequence"/>
</dbReference>